<accession>A0A8K0MGP1</accession>
<organism evidence="1 2">
    <name type="scientific">Rhamnella rubrinervis</name>
    <dbReference type="NCBI Taxonomy" id="2594499"/>
    <lineage>
        <taxon>Eukaryota</taxon>
        <taxon>Viridiplantae</taxon>
        <taxon>Streptophyta</taxon>
        <taxon>Embryophyta</taxon>
        <taxon>Tracheophyta</taxon>
        <taxon>Spermatophyta</taxon>
        <taxon>Magnoliopsida</taxon>
        <taxon>eudicotyledons</taxon>
        <taxon>Gunneridae</taxon>
        <taxon>Pentapetalae</taxon>
        <taxon>rosids</taxon>
        <taxon>fabids</taxon>
        <taxon>Rosales</taxon>
        <taxon>Rhamnaceae</taxon>
        <taxon>rhamnoid group</taxon>
        <taxon>Rhamneae</taxon>
        <taxon>Rhamnella</taxon>
    </lineage>
</organism>
<sequence length="141" mass="15644">MLAQNFEAANYGGFDEESRLTMEEMMNDKGPAEMRLLQRRVNIFECVSHTCPNVDSPSIWSPRSSSTIKLNCDSAFQTHSGKGAVGIVVVFDAYLYDTDVLKAPVDLGQLLAIVIHEMLLIFCSKSYGSYPPIVKLLAHRA</sequence>
<gene>
    <name evidence="1" type="ORF">FNV43_RR14763</name>
</gene>
<proteinExistence type="predicted"/>
<comment type="caution">
    <text evidence="1">The sequence shown here is derived from an EMBL/GenBank/DDBJ whole genome shotgun (WGS) entry which is preliminary data.</text>
</comment>
<evidence type="ECO:0000313" key="2">
    <source>
        <dbReference type="Proteomes" id="UP000796880"/>
    </source>
</evidence>
<dbReference type="Proteomes" id="UP000796880">
    <property type="component" value="Unassembled WGS sequence"/>
</dbReference>
<dbReference type="EMBL" id="VOIH02000006">
    <property type="protein sequence ID" value="KAF3445070.1"/>
    <property type="molecule type" value="Genomic_DNA"/>
</dbReference>
<evidence type="ECO:0000313" key="1">
    <source>
        <dbReference type="EMBL" id="KAF3445070.1"/>
    </source>
</evidence>
<reference evidence="1" key="1">
    <citation type="submission" date="2020-03" db="EMBL/GenBank/DDBJ databases">
        <title>A high-quality chromosome-level genome assembly of a woody plant with both climbing and erect habits, Rhamnella rubrinervis.</title>
        <authorList>
            <person name="Lu Z."/>
            <person name="Yang Y."/>
            <person name="Zhu X."/>
            <person name="Sun Y."/>
        </authorList>
    </citation>
    <scope>NUCLEOTIDE SEQUENCE</scope>
    <source>
        <strain evidence="1">BYM</strain>
        <tissue evidence="1">Leaf</tissue>
    </source>
</reference>
<keyword evidence="2" id="KW-1185">Reference proteome</keyword>
<dbReference type="AlphaFoldDB" id="A0A8K0MGP1"/>
<protein>
    <submittedName>
        <fullName evidence="1">Uncharacterized protein</fullName>
    </submittedName>
</protein>
<name>A0A8K0MGP1_9ROSA</name>